<dbReference type="RefSeq" id="WP_188751928.1">
    <property type="nucleotide sequence ID" value="NZ_BMIJ01000010.1"/>
</dbReference>
<feature type="chain" id="PRO_5045868482" evidence="3">
    <location>
        <begin position="29"/>
        <end position="432"/>
    </location>
</feature>
<feature type="domain" description="Imelysin-like" evidence="4">
    <location>
        <begin position="46"/>
        <end position="400"/>
    </location>
</feature>
<evidence type="ECO:0000313" key="5">
    <source>
        <dbReference type="EMBL" id="GGC10396.1"/>
    </source>
</evidence>
<reference evidence="6" key="1">
    <citation type="journal article" date="2019" name="Int. J. Syst. Evol. Microbiol.">
        <title>The Global Catalogue of Microorganisms (GCM) 10K type strain sequencing project: providing services to taxonomists for standard genome sequencing and annotation.</title>
        <authorList>
            <consortium name="The Broad Institute Genomics Platform"/>
            <consortium name="The Broad Institute Genome Sequencing Center for Infectious Disease"/>
            <person name="Wu L."/>
            <person name="Ma J."/>
        </authorList>
    </citation>
    <scope>NUCLEOTIDE SEQUENCE [LARGE SCALE GENOMIC DNA]</scope>
    <source>
        <strain evidence="6">CGMCC 1.15341</strain>
    </source>
</reference>
<evidence type="ECO:0000313" key="6">
    <source>
        <dbReference type="Proteomes" id="UP000629025"/>
    </source>
</evidence>
<evidence type="ECO:0000256" key="1">
    <source>
        <dbReference type="ARBA" id="ARBA00004196"/>
    </source>
</evidence>
<dbReference type="InterPro" id="IPR038352">
    <property type="entry name" value="Imelysin_sf"/>
</dbReference>
<organism evidence="5 6">
    <name type="scientific">Marinobacterium zhoushanense</name>
    <dbReference type="NCBI Taxonomy" id="1679163"/>
    <lineage>
        <taxon>Bacteria</taxon>
        <taxon>Pseudomonadati</taxon>
        <taxon>Pseudomonadota</taxon>
        <taxon>Gammaproteobacteria</taxon>
        <taxon>Oceanospirillales</taxon>
        <taxon>Oceanospirillaceae</taxon>
        <taxon>Marinobacterium</taxon>
    </lineage>
</organism>
<proteinExistence type="predicted"/>
<dbReference type="Proteomes" id="UP000629025">
    <property type="component" value="Unassembled WGS sequence"/>
</dbReference>
<gene>
    <name evidence="5" type="ORF">GCM10011352_41090</name>
</gene>
<comment type="caution">
    <text evidence="5">The sequence shown here is derived from an EMBL/GenBank/DDBJ whole genome shotgun (WGS) entry which is preliminary data.</text>
</comment>
<dbReference type="Pfam" id="PF09375">
    <property type="entry name" value="Peptidase_M75"/>
    <property type="match status" value="1"/>
</dbReference>
<accession>A0ABQ1KWF3</accession>
<keyword evidence="6" id="KW-1185">Reference proteome</keyword>
<dbReference type="EMBL" id="BMIJ01000010">
    <property type="protein sequence ID" value="GGC10396.1"/>
    <property type="molecule type" value="Genomic_DNA"/>
</dbReference>
<sequence>MTFRRALGASLIGAALVAPLTLSSAVQAANQDPSADAVVMHYADMALAVYGDSLSSANTLHEAVKALIAKPSKETLKQAREAWIAARVPYQQSEAFRFGNSVVDDWEGRVNAWPLDEGLIDYVNTDSYGIESYENPFYTANIIANPSLTISGQTVDASTITPELIQQLHEIDGIEANVASGYHAIEFLLWGQDLNGTEPGAGERPHTDFDSQNCTGDNCERRAQYLESATRLLITDLEEMVANWQAGGAARAELEAKSAAEGLASITTGMGSLAYGELGGERTKLGLMLHDPEEEHDCFSDNTNWSHYYDAKGIQNVYLGQYTRIDGSQIQGPSLSDLVAAADAELDKKMRAQLDNTQAAGQAMVDSAAQGAPFDVMIAPGNSEGGQLVQNFVNSLVAQTGVTEEVIAKLNLGEVAIEGSDSLDNPTAVGAE</sequence>
<keyword evidence="2 3" id="KW-0732">Signal</keyword>
<evidence type="ECO:0000259" key="4">
    <source>
        <dbReference type="Pfam" id="PF09375"/>
    </source>
</evidence>
<evidence type="ECO:0000256" key="3">
    <source>
        <dbReference type="SAM" id="SignalP"/>
    </source>
</evidence>
<feature type="signal peptide" evidence="3">
    <location>
        <begin position="1"/>
        <end position="28"/>
    </location>
</feature>
<name>A0ABQ1KWF3_9GAMM</name>
<comment type="subcellular location">
    <subcellularLocation>
        <location evidence="1">Cell envelope</location>
    </subcellularLocation>
</comment>
<evidence type="ECO:0000256" key="2">
    <source>
        <dbReference type="ARBA" id="ARBA00022729"/>
    </source>
</evidence>
<protein>
    <submittedName>
        <fullName evidence="5">Peptidase</fullName>
    </submittedName>
</protein>
<dbReference type="InterPro" id="IPR018976">
    <property type="entry name" value="Imelysin-like"/>
</dbReference>
<dbReference type="CDD" id="cd14657">
    <property type="entry name" value="Imelysin_IrpA-like"/>
    <property type="match status" value="1"/>
</dbReference>
<dbReference type="Gene3D" id="1.20.1420.20">
    <property type="entry name" value="M75 peptidase, HXXE motif"/>
    <property type="match status" value="1"/>
</dbReference>